<accession>A0A4Q0XTT1</accession>
<comment type="caution">
    <text evidence="2">The sequence shown here is derived from an EMBL/GenBank/DDBJ whole genome shotgun (WGS) entry which is preliminary data.</text>
</comment>
<gene>
    <name evidence="2" type="ORF">CRV04_02190</name>
</gene>
<dbReference type="OrthoDB" id="5347210at2"/>
<dbReference type="RefSeq" id="WP_128994982.1">
    <property type="nucleotide sequence ID" value="NZ_PDKN01000001.1"/>
</dbReference>
<keyword evidence="1" id="KW-0175">Coiled coil</keyword>
<proteinExistence type="predicted"/>
<sequence length="176" mass="21421">MNDRLHEIIGQVAILHEHFENRKELHNLELIEKRLEEVDEDVKEHYLTLLMQYYFQSNDLVNLQALLLQGFKFDMRFEDIKEAFIHIQSEENVIEFFEDQVVMLKDEIDEVQLEQMYNYYHKHPLYQIFLKTPLNLIKRNRYVCAKAYKSQQGFAKFFLNKDLLESLQKDMPFLLK</sequence>
<feature type="coiled-coil region" evidence="1">
    <location>
        <begin position="87"/>
        <end position="114"/>
    </location>
</feature>
<dbReference type="AlphaFoldDB" id="A0A4Q0XTT1"/>
<name>A0A4Q0XTT1_9BACT</name>
<protein>
    <submittedName>
        <fullName evidence="2">Uncharacterized protein</fullName>
    </submittedName>
</protein>
<reference evidence="2 3" key="1">
    <citation type="submission" date="2017-10" db="EMBL/GenBank/DDBJ databases">
        <title>Genomics of the genus Arcobacter.</title>
        <authorList>
            <person name="Perez-Cataluna A."/>
            <person name="Figueras M.J."/>
        </authorList>
    </citation>
    <scope>NUCLEOTIDE SEQUENCE [LARGE SCALE GENOMIC DNA]</scope>
    <source>
        <strain evidence="2 3">CECT 8987</strain>
    </source>
</reference>
<evidence type="ECO:0000256" key="1">
    <source>
        <dbReference type="SAM" id="Coils"/>
    </source>
</evidence>
<organism evidence="2 3">
    <name type="scientific">Candidatus Marinarcus aquaticus</name>
    <dbReference type="NCBI Taxonomy" id="2044504"/>
    <lineage>
        <taxon>Bacteria</taxon>
        <taxon>Pseudomonadati</taxon>
        <taxon>Campylobacterota</taxon>
        <taxon>Epsilonproteobacteria</taxon>
        <taxon>Campylobacterales</taxon>
        <taxon>Arcobacteraceae</taxon>
        <taxon>Candidatus Marinarcus</taxon>
    </lineage>
</organism>
<keyword evidence="3" id="KW-1185">Reference proteome</keyword>
<evidence type="ECO:0000313" key="3">
    <source>
        <dbReference type="Proteomes" id="UP000290657"/>
    </source>
</evidence>
<dbReference type="EMBL" id="PDKN01000001">
    <property type="protein sequence ID" value="RXJ60846.1"/>
    <property type="molecule type" value="Genomic_DNA"/>
</dbReference>
<dbReference type="Proteomes" id="UP000290657">
    <property type="component" value="Unassembled WGS sequence"/>
</dbReference>
<evidence type="ECO:0000313" key="2">
    <source>
        <dbReference type="EMBL" id="RXJ60846.1"/>
    </source>
</evidence>